<evidence type="ECO:0000256" key="22">
    <source>
        <dbReference type="PIRNR" id="PIRNR001563"/>
    </source>
</evidence>
<dbReference type="AlphaFoldDB" id="A0A934IRC8"/>
<evidence type="ECO:0000313" key="26">
    <source>
        <dbReference type="Proteomes" id="UP000609531"/>
    </source>
</evidence>
<sequence length="440" mass="46704">MTMDATSPILERIAALHPKRIDLSLGRLERLLAALGNPERRLPPVIHVAGTNGKGSVVAMLRAMLTADGKTAHVYTSPHLVAFNERIRIADASGGTLVDDAALTDALTRAEEANGGEPITFFEITTAAAFLLFAENPADYLLLETGLGGRLDATNVVERPLASVITTIGIDHVGFLGPTLADIAAEKAGIIKQGVPVVSAPQKAEASTVIERQAARMAAPLHLGGADWSVLQEHGRLVFQDNDGLVDLPVPRLTGRHQFVNAGVAVATARATHLIDDPASLEAGLARVDWPGRLQRLTRGRLIDFAPREAEIWLDGGHNPDAGEAIAAALADLEDRVPRPLFLIVGMLNTKDPAGYFRAFAGLVRHVFTVRVPSDASIEPAALAAAAEEADISAEPVTSVRTALRLLEQNWRFEPAPRILIGGSLYLVGDVLAQNGTPPL</sequence>
<keyword evidence="12 22" id="KW-0067">ATP-binding</keyword>
<keyword evidence="10" id="KW-0479">Metal-binding</keyword>
<dbReference type="Proteomes" id="UP000609531">
    <property type="component" value="Unassembled WGS sequence"/>
</dbReference>
<evidence type="ECO:0000256" key="1">
    <source>
        <dbReference type="ARBA" id="ARBA00001946"/>
    </source>
</evidence>
<comment type="catalytic activity">
    <reaction evidence="20">
        <text>(6R)-5,10-methylenetetrahydrofolyl-(gamma-L-Glu)(n) + L-glutamate + ATP = (6R)-5,10-methylenetetrahydrofolyl-(gamma-L-Glu)(n+1) + ADP + phosphate + H(+)</text>
        <dbReference type="Rhea" id="RHEA:51912"/>
        <dbReference type="Rhea" id="RHEA-COMP:13257"/>
        <dbReference type="Rhea" id="RHEA-COMP:13258"/>
        <dbReference type="ChEBI" id="CHEBI:15378"/>
        <dbReference type="ChEBI" id="CHEBI:29985"/>
        <dbReference type="ChEBI" id="CHEBI:30616"/>
        <dbReference type="ChEBI" id="CHEBI:43474"/>
        <dbReference type="ChEBI" id="CHEBI:136572"/>
        <dbReference type="ChEBI" id="CHEBI:456216"/>
        <dbReference type="EC" id="6.3.2.17"/>
    </reaction>
</comment>
<evidence type="ECO:0000256" key="20">
    <source>
        <dbReference type="ARBA" id="ARBA00049035"/>
    </source>
</evidence>
<dbReference type="EC" id="6.3.2.12" evidence="6"/>
<dbReference type="PANTHER" id="PTHR11136">
    <property type="entry name" value="FOLYLPOLYGLUTAMATE SYNTHASE-RELATED"/>
    <property type="match status" value="1"/>
</dbReference>
<dbReference type="PIRSF" id="PIRSF001563">
    <property type="entry name" value="Folylpolyglu_synth"/>
    <property type="match status" value="1"/>
</dbReference>
<evidence type="ECO:0000256" key="5">
    <source>
        <dbReference type="ARBA" id="ARBA00008276"/>
    </source>
</evidence>
<dbReference type="PANTHER" id="PTHR11136:SF0">
    <property type="entry name" value="DIHYDROFOLATE SYNTHETASE-RELATED"/>
    <property type="match status" value="1"/>
</dbReference>
<protein>
    <recommendedName>
        <fullName evidence="8">Dihydrofolate synthase/folylpolyglutamate synthase</fullName>
        <ecNumber evidence="6">6.3.2.12</ecNumber>
        <ecNumber evidence="7">6.3.2.17</ecNumber>
    </recommendedName>
    <alternativeName>
        <fullName evidence="17">Folylpoly-gamma-glutamate synthetase-dihydrofolate synthetase</fullName>
    </alternativeName>
    <alternativeName>
        <fullName evidence="15">Folylpolyglutamate synthetase</fullName>
    </alternativeName>
    <alternativeName>
        <fullName evidence="16">Tetrahydrofolylpolyglutamate synthase</fullName>
    </alternativeName>
</protein>
<comment type="catalytic activity">
    <reaction evidence="19">
        <text>10-formyltetrahydrofolyl-(gamma-L-Glu)(n) + L-glutamate + ATP = 10-formyltetrahydrofolyl-(gamma-L-Glu)(n+1) + ADP + phosphate + H(+)</text>
        <dbReference type="Rhea" id="RHEA:51904"/>
        <dbReference type="Rhea" id="RHEA-COMP:13088"/>
        <dbReference type="Rhea" id="RHEA-COMP:14300"/>
        <dbReference type="ChEBI" id="CHEBI:15378"/>
        <dbReference type="ChEBI" id="CHEBI:29985"/>
        <dbReference type="ChEBI" id="CHEBI:30616"/>
        <dbReference type="ChEBI" id="CHEBI:43474"/>
        <dbReference type="ChEBI" id="CHEBI:134413"/>
        <dbReference type="ChEBI" id="CHEBI:456216"/>
        <dbReference type="EC" id="6.3.2.17"/>
    </reaction>
</comment>
<comment type="pathway">
    <text evidence="4">Cofactor biosynthesis; tetrahydrofolylpolyglutamate biosynthesis.</text>
</comment>
<dbReference type="SUPFAM" id="SSF53244">
    <property type="entry name" value="MurD-like peptide ligases, peptide-binding domain"/>
    <property type="match status" value="1"/>
</dbReference>
<evidence type="ECO:0000256" key="10">
    <source>
        <dbReference type="ARBA" id="ARBA00022723"/>
    </source>
</evidence>
<evidence type="ECO:0000256" key="4">
    <source>
        <dbReference type="ARBA" id="ARBA00005150"/>
    </source>
</evidence>
<evidence type="ECO:0000256" key="17">
    <source>
        <dbReference type="ARBA" id="ARBA00032510"/>
    </source>
</evidence>
<dbReference type="GO" id="GO:0005524">
    <property type="term" value="F:ATP binding"/>
    <property type="evidence" value="ECO:0007669"/>
    <property type="project" value="UniProtKB-KW"/>
</dbReference>
<gene>
    <name evidence="25" type="ORF">JCR33_11125</name>
</gene>
<evidence type="ECO:0000256" key="11">
    <source>
        <dbReference type="ARBA" id="ARBA00022741"/>
    </source>
</evidence>
<keyword evidence="26" id="KW-1185">Reference proteome</keyword>
<dbReference type="InterPro" id="IPR036615">
    <property type="entry name" value="Mur_ligase_C_dom_sf"/>
</dbReference>
<evidence type="ECO:0000256" key="9">
    <source>
        <dbReference type="ARBA" id="ARBA00022598"/>
    </source>
</evidence>
<dbReference type="InterPro" id="IPR018109">
    <property type="entry name" value="Folylpolyglutamate_synth_CS"/>
</dbReference>
<comment type="catalytic activity">
    <reaction evidence="21">
        <text>7,8-dihydropteroate + L-glutamate + ATP = 7,8-dihydrofolate + ADP + phosphate + H(+)</text>
        <dbReference type="Rhea" id="RHEA:23584"/>
        <dbReference type="ChEBI" id="CHEBI:15378"/>
        <dbReference type="ChEBI" id="CHEBI:17839"/>
        <dbReference type="ChEBI" id="CHEBI:29985"/>
        <dbReference type="ChEBI" id="CHEBI:30616"/>
        <dbReference type="ChEBI" id="CHEBI:43474"/>
        <dbReference type="ChEBI" id="CHEBI:57451"/>
        <dbReference type="ChEBI" id="CHEBI:456216"/>
        <dbReference type="EC" id="6.3.2.12"/>
    </reaction>
</comment>
<comment type="function">
    <text evidence="2">Functions in two distinct reactions of the de novo folate biosynthetic pathway. Catalyzes the addition of a glutamate residue to dihydropteroate (7,8-dihydropteroate or H2Pte) to form dihydrofolate (7,8-dihydrofolate monoglutamate or H2Pte-Glu). Also catalyzes successive additions of L-glutamate to tetrahydrofolate or 10-formyltetrahydrofolate or 5,10-methylenetetrahydrofolate, leading to folylpolyglutamate derivatives.</text>
</comment>
<comment type="catalytic activity">
    <reaction evidence="18">
        <text>(6S)-5,6,7,8-tetrahydrofolyl-(gamma-L-Glu)(n) + L-glutamate + ATP = (6S)-5,6,7,8-tetrahydrofolyl-(gamma-L-Glu)(n+1) + ADP + phosphate + H(+)</text>
        <dbReference type="Rhea" id="RHEA:10580"/>
        <dbReference type="Rhea" id="RHEA-COMP:14738"/>
        <dbReference type="Rhea" id="RHEA-COMP:14740"/>
        <dbReference type="ChEBI" id="CHEBI:15378"/>
        <dbReference type="ChEBI" id="CHEBI:29985"/>
        <dbReference type="ChEBI" id="CHEBI:30616"/>
        <dbReference type="ChEBI" id="CHEBI:43474"/>
        <dbReference type="ChEBI" id="CHEBI:141005"/>
        <dbReference type="ChEBI" id="CHEBI:456216"/>
        <dbReference type="EC" id="6.3.2.17"/>
    </reaction>
</comment>
<dbReference type="EC" id="6.3.2.17" evidence="7"/>
<evidence type="ECO:0000256" key="15">
    <source>
        <dbReference type="ARBA" id="ARBA00030048"/>
    </source>
</evidence>
<evidence type="ECO:0000256" key="16">
    <source>
        <dbReference type="ARBA" id="ARBA00030592"/>
    </source>
</evidence>
<comment type="similarity">
    <text evidence="5 22">Belongs to the folylpolyglutamate synthase family.</text>
</comment>
<dbReference type="GO" id="GO:0005737">
    <property type="term" value="C:cytoplasm"/>
    <property type="evidence" value="ECO:0007669"/>
    <property type="project" value="TreeGrafter"/>
</dbReference>
<evidence type="ECO:0000256" key="18">
    <source>
        <dbReference type="ARBA" id="ARBA00047493"/>
    </source>
</evidence>
<evidence type="ECO:0000256" key="12">
    <source>
        <dbReference type="ARBA" id="ARBA00022840"/>
    </source>
</evidence>
<name>A0A934IRC8_9HYPH</name>
<dbReference type="InterPro" id="IPR001645">
    <property type="entry name" value="Folylpolyglutamate_synth"/>
</dbReference>
<evidence type="ECO:0000259" key="23">
    <source>
        <dbReference type="Pfam" id="PF02875"/>
    </source>
</evidence>
<dbReference type="GO" id="GO:0046872">
    <property type="term" value="F:metal ion binding"/>
    <property type="evidence" value="ECO:0007669"/>
    <property type="project" value="UniProtKB-KW"/>
</dbReference>
<dbReference type="SUPFAM" id="SSF53623">
    <property type="entry name" value="MurD-like peptide ligases, catalytic domain"/>
    <property type="match status" value="1"/>
</dbReference>
<comment type="pathway">
    <text evidence="3">Cofactor biosynthesis; tetrahydrofolate biosynthesis; 7,8-dihydrofolate from 2-amino-4-hydroxy-6-hydroxymethyl-7,8-dihydropteridine diphosphate and 4-aminobenzoate: step 2/2.</text>
</comment>
<reference evidence="25" key="1">
    <citation type="submission" date="2020-12" db="EMBL/GenBank/DDBJ databases">
        <title>Bacterial taxonomy.</title>
        <authorList>
            <person name="Pan X."/>
        </authorList>
    </citation>
    <scope>NUCLEOTIDE SEQUENCE</scope>
    <source>
        <strain evidence="25">B2012</strain>
    </source>
</reference>
<evidence type="ECO:0000256" key="6">
    <source>
        <dbReference type="ARBA" id="ARBA00013023"/>
    </source>
</evidence>
<dbReference type="EMBL" id="JAEKJA010000007">
    <property type="protein sequence ID" value="MBJ3776244.1"/>
    <property type="molecule type" value="Genomic_DNA"/>
</dbReference>
<proteinExistence type="inferred from homology"/>
<evidence type="ECO:0000256" key="14">
    <source>
        <dbReference type="ARBA" id="ARBA00022909"/>
    </source>
</evidence>
<comment type="cofactor">
    <cofactor evidence="1">
        <name>Mg(2+)</name>
        <dbReference type="ChEBI" id="CHEBI:18420"/>
    </cofactor>
</comment>
<dbReference type="Pfam" id="PF08245">
    <property type="entry name" value="Mur_ligase_M"/>
    <property type="match status" value="1"/>
</dbReference>
<evidence type="ECO:0000256" key="21">
    <source>
        <dbReference type="ARBA" id="ARBA00049161"/>
    </source>
</evidence>
<dbReference type="InterPro" id="IPR013221">
    <property type="entry name" value="Mur_ligase_cen"/>
</dbReference>
<evidence type="ECO:0000259" key="24">
    <source>
        <dbReference type="Pfam" id="PF08245"/>
    </source>
</evidence>
<dbReference type="Pfam" id="PF02875">
    <property type="entry name" value="Mur_ligase_C"/>
    <property type="match status" value="1"/>
</dbReference>
<feature type="domain" description="Mur ligase central" evidence="24">
    <location>
        <begin position="48"/>
        <end position="268"/>
    </location>
</feature>
<evidence type="ECO:0000313" key="25">
    <source>
        <dbReference type="EMBL" id="MBJ3776244.1"/>
    </source>
</evidence>
<dbReference type="NCBIfam" id="TIGR01499">
    <property type="entry name" value="folC"/>
    <property type="match status" value="1"/>
</dbReference>
<dbReference type="InterPro" id="IPR036565">
    <property type="entry name" value="Mur-like_cat_sf"/>
</dbReference>
<evidence type="ECO:0000256" key="3">
    <source>
        <dbReference type="ARBA" id="ARBA00004799"/>
    </source>
</evidence>
<organism evidence="25 26">
    <name type="scientific">Acuticoccus mangrovi</name>
    <dbReference type="NCBI Taxonomy" id="2796142"/>
    <lineage>
        <taxon>Bacteria</taxon>
        <taxon>Pseudomonadati</taxon>
        <taxon>Pseudomonadota</taxon>
        <taxon>Alphaproteobacteria</taxon>
        <taxon>Hyphomicrobiales</taxon>
        <taxon>Amorphaceae</taxon>
        <taxon>Acuticoccus</taxon>
    </lineage>
</organism>
<comment type="caution">
    <text evidence="25">The sequence shown here is derived from an EMBL/GenBank/DDBJ whole genome shotgun (WGS) entry which is preliminary data.</text>
</comment>
<evidence type="ECO:0000256" key="2">
    <source>
        <dbReference type="ARBA" id="ARBA00002714"/>
    </source>
</evidence>
<keyword evidence="14" id="KW-0289">Folate biosynthesis</keyword>
<evidence type="ECO:0000256" key="19">
    <source>
        <dbReference type="ARBA" id="ARBA00047808"/>
    </source>
</evidence>
<evidence type="ECO:0000256" key="7">
    <source>
        <dbReference type="ARBA" id="ARBA00013025"/>
    </source>
</evidence>
<evidence type="ECO:0000256" key="8">
    <source>
        <dbReference type="ARBA" id="ARBA00019357"/>
    </source>
</evidence>
<keyword evidence="11 22" id="KW-0547">Nucleotide-binding</keyword>
<dbReference type="PROSITE" id="PS01012">
    <property type="entry name" value="FOLYLPOLYGLU_SYNT_2"/>
    <property type="match status" value="1"/>
</dbReference>
<dbReference type="Gene3D" id="3.40.1190.10">
    <property type="entry name" value="Mur-like, catalytic domain"/>
    <property type="match status" value="1"/>
</dbReference>
<dbReference type="GO" id="GO:0004326">
    <property type="term" value="F:tetrahydrofolylpolyglutamate synthase activity"/>
    <property type="evidence" value="ECO:0007669"/>
    <property type="project" value="UniProtKB-EC"/>
</dbReference>
<dbReference type="GO" id="GO:0046656">
    <property type="term" value="P:folic acid biosynthetic process"/>
    <property type="evidence" value="ECO:0007669"/>
    <property type="project" value="UniProtKB-KW"/>
</dbReference>
<dbReference type="InterPro" id="IPR004101">
    <property type="entry name" value="Mur_ligase_C"/>
</dbReference>
<keyword evidence="13" id="KW-0460">Magnesium</keyword>
<dbReference type="GO" id="GO:0008841">
    <property type="term" value="F:dihydrofolate synthase activity"/>
    <property type="evidence" value="ECO:0007669"/>
    <property type="project" value="UniProtKB-EC"/>
</dbReference>
<evidence type="ECO:0000256" key="13">
    <source>
        <dbReference type="ARBA" id="ARBA00022842"/>
    </source>
</evidence>
<dbReference type="FunFam" id="3.40.1190.10:FF:000011">
    <property type="entry name" value="Folylpolyglutamate synthase/dihydrofolate synthase"/>
    <property type="match status" value="1"/>
</dbReference>
<dbReference type="Gene3D" id="3.90.190.20">
    <property type="entry name" value="Mur ligase, C-terminal domain"/>
    <property type="match status" value="1"/>
</dbReference>
<feature type="domain" description="Mur ligase C-terminal" evidence="23">
    <location>
        <begin position="308"/>
        <end position="408"/>
    </location>
</feature>
<accession>A0A934IRC8</accession>
<keyword evidence="9 22" id="KW-0436">Ligase</keyword>